<dbReference type="InterPro" id="IPR041657">
    <property type="entry name" value="HTH_17"/>
</dbReference>
<accession>A0A1X0ABG6</accession>
<reference evidence="2 3" key="1">
    <citation type="submission" date="2017-02" db="EMBL/GenBank/DDBJ databases">
        <title>The new phylogeny of genus Mycobacterium.</title>
        <authorList>
            <person name="Tortoli E."/>
            <person name="Trovato A."/>
            <person name="Cirillo D.M."/>
        </authorList>
    </citation>
    <scope>NUCLEOTIDE SEQUENCE [LARGE SCALE GENOMIC DNA]</scope>
    <source>
        <strain evidence="2 3">RW6</strain>
    </source>
</reference>
<proteinExistence type="predicted"/>
<comment type="caution">
    <text evidence="2">The sequence shown here is derived from an EMBL/GenBank/DDBJ whole genome shotgun (WGS) entry which is preliminary data.</text>
</comment>
<dbReference type="InterPro" id="IPR010093">
    <property type="entry name" value="SinI_DNA-bd"/>
</dbReference>
<name>A0A1X0ABG6_9MYCO</name>
<dbReference type="Proteomes" id="UP000192448">
    <property type="component" value="Unassembled WGS sequence"/>
</dbReference>
<dbReference type="GO" id="GO:0003677">
    <property type="term" value="F:DNA binding"/>
    <property type="evidence" value="ECO:0007669"/>
    <property type="project" value="InterPro"/>
</dbReference>
<sequence>MTTAEIEVDSDLVLTAEETADYLRVSLNTALKLLREDVIPAAKVGRQWRVSRRALDEFLGTPRRQAVSSC</sequence>
<dbReference type="EMBL" id="MVHF01000045">
    <property type="protein sequence ID" value="ORA27410.1"/>
    <property type="molecule type" value="Genomic_DNA"/>
</dbReference>
<dbReference type="NCBIfam" id="TIGR01764">
    <property type="entry name" value="excise"/>
    <property type="match status" value="1"/>
</dbReference>
<keyword evidence="3" id="KW-1185">Reference proteome</keyword>
<dbReference type="OrthoDB" id="3401953at2"/>
<evidence type="ECO:0000313" key="3">
    <source>
        <dbReference type="Proteomes" id="UP000192448"/>
    </source>
</evidence>
<protein>
    <recommendedName>
        <fullName evidence="1">Helix-turn-helix domain-containing protein</fullName>
    </recommendedName>
</protein>
<dbReference type="AlphaFoldDB" id="A0A1X0ABG6"/>
<evidence type="ECO:0000259" key="1">
    <source>
        <dbReference type="Pfam" id="PF12728"/>
    </source>
</evidence>
<dbReference type="Pfam" id="PF12728">
    <property type="entry name" value="HTH_17"/>
    <property type="match status" value="1"/>
</dbReference>
<evidence type="ECO:0000313" key="2">
    <source>
        <dbReference type="EMBL" id="ORA27410.1"/>
    </source>
</evidence>
<organism evidence="2 3">
    <name type="scientific">Mycobacterium aquaticum</name>
    <dbReference type="NCBI Taxonomy" id="1927124"/>
    <lineage>
        <taxon>Bacteria</taxon>
        <taxon>Bacillati</taxon>
        <taxon>Actinomycetota</taxon>
        <taxon>Actinomycetes</taxon>
        <taxon>Mycobacteriales</taxon>
        <taxon>Mycobacteriaceae</taxon>
        <taxon>Mycobacterium</taxon>
    </lineage>
</organism>
<gene>
    <name evidence="2" type="ORF">BST13_30445</name>
</gene>
<feature type="domain" description="Helix-turn-helix" evidence="1">
    <location>
        <begin position="13"/>
        <end position="59"/>
    </location>
</feature>
<dbReference type="STRING" id="1927124.BST13_30445"/>